<dbReference type="Proteomes" id="UP000030635">
    <property type="component" value="Chromosome"/>
</dbReference>
<protein>
    <submittedName>
        <fullName evidence="2">LytTr DNA-binding domain protein</fullName>
    </submittedName>
</protein>
<dbReference type="InterPro" id="IPR007492">
    <property type="entry name" value="LytTR_DNA-bd_dom"/>
</dbReference>
<evidence type="ECO:0000313" key="2">
    <source>
        <dbReference type="EMBL" id="AIY83515.1"/>
    </source>
</evidence>
<dbReference type="PANTHER" id="PTHR37299:SF4">
    <property type="entry name" value="TRANSCRIPTIONAL REGULATOR"/>
    <property type="match status" value="1"/>
</dbReference>
<reference evidence="2 3" key="1">
    <citation type="journal article" date="2015" name="Infect. Genet. Evol.">
        <title>Genomic sequences of six botulinum neurotoxin-producing strains representing three clostridial species illustrate the mobility and diversity of botulinum neurotoxin genes.</title>
        <authorList>
            <person name="Smith T.J."/>
            <person name="Hill K.K."/>
            <person name="Xie G."/>
            <person name="Foley B.T."/>
            <person name="Williamson C.H."/>
            <person name="Foster J.T."/>
            <person name="Johnson S.L."/>
            <person name="Chertkov O."/>
            <person name="Teshima H."/>
            <person name="Gibbons H.S."/>
            <person name="Johnsky L.A."/>
            <person name="Karavis M.A."/>
            <person name="Smith L.A."/>
        </authorList>
    </citation>
    <scope>NUCLEOTIDE SEQUENCE [LARGE SCALE GENOMIC DNA]</scope>
    <source>
        <strain evidence="2">Sullivan</strain>
    </source>
</reference>
<organism evidence="2 3">
    <name type="scientific">Clostridium baratii str. Sullivan</name>
    <dbReference type="NCBI Taxonomy" id="1415775"/>
    <lineage>
        <taxon>Bacteria</taxon>
        <taxon>Bacillati</taxon>
        <taxon>Bacillota</taxon>
        <taxon>Clostridia</taxon>
        <taxon>Eubacteriales</taxon>
        <taxon>Clostridiaceae</taxon>
        <taxon>Clostridium</taxon>
    </lineage>
</organism>
<dbReference type="GO" id="GO:0000156">
    <property type="term" value="F:phosphorelay response regulator activity"/>
    <property type="evidence" value="ECO:0007669"/>
    <property type="project" value="InterPro"/>
</dbReference>
<dbReference type="EMBL" id="CP006905">
    <property type="protein sequence ID" value="AIY83515.1"/>
    <property type="molecule type" value="Genomic_DNA"/>
</dbReference>
<dbReference type="PANTHER" id="PTHR37299">
    <property type="entry name" value="TRANSCRIPTIONAL REGULATOR-RELATED"/>
    <property type="match status" value="1"/>
</dbReference>
<name>A0A0A7FX50_9CLOT</name>
<dbReference type="Pfam" id="PF04397">
    <property type="entry name" value="LytTR"/>
    <property type="match status" value="1"/>
</dbReference>
<feature type="domain" description="HTH LytTR-type" evidence="1">
    <location>
        <begin position="60"/>
        <end position="148"/>
    </location>
</feature>
<dbReference type="Gene3D" id="2.40.50.1020">
    <property type="entry name" value="LytTr DNA-binding domain"/>
    <property type="match status" value="1"/>
</dbReference>
<dbReference type="AlphaFoldDB" id="A0A0A7FX50"/>
<keyword evidence="2" id="KW-0238">DNA-binding</keyword>
<dbReference type="HOGENOM" id="CLU_106729_0_1_9"/>
<dbReference type="RefSeq" id="WP_039313286.1">
    <property type="nucleotide sequence ID" value="NZ_CP006905.1"/>
</dbReference>
<evidence type="ECO:0000313" key="3">
    <source>
        <dbReference type="Proteomes" id="UP000030635"/>
    </source>
</evidence>
<gene>
    <name evidence="2" type="ORF">U729_1552</name>
</gene>
<dbReference type="PROSITE" id="PS50930">
    <property type="entry name" value="HTH_LYTTR"/>
    <property type="match status" value="1"/>
</dbReference>
<dbReference type="OrthoDB" id="9808614at2"/>
<keyword evidence="3" id="KW-1185">Reference proteome</keyword>
<dbReference type="KEGG" id="cbv:U729_1552"/>
<dbReference type="GO" id="GO:0003677">
    <property type="term" value="F:DNA binding"/>
    <property type="evidence" value="ECO:0007669"/>
    <property type="project" value="UniProtKB-KW"/>
</dbReference>
<sequence>MNIIINKIKEKLEENVVFNIYEITPFLESIINSLRNDLGSSYLIATDLHSNNKVKLFYYDIYYLEYLNRSVFIYTEKNVYEIKEPLYRLEKQLPSFFARCSKSMIVNTRRIKEFSSSLNGNIIARLLNEEKIVISRRYVKAIKNVLESIN</sequence>
<proteinExistence type="predicted"/>
<dbReference type="SMART" id="SM00850">
    <property type="entry name" value="LytTR"/>
    <property type="match status" value="1"/>
</dbReference>
<accession>A0A0A7FX50</accession>
<dbReference type="eggNOG" id="COG3279">
    <property type="taxonomic scope" value="Bacteria"/>
</dbReference>
<dbReference type="InterPro" id="IPR046947">
    <property type="entry name" value="LytR-like"/>
</dbReference>
<evidence type="ECO:0000259" key="1">
    <source>
        <dbReference type="PROSITE" id="PS50930"/>
    </source>
</evidence>